<dbReference type="AlphaFoldDB" id="A0A417YC83"/>
<feature type="transmembrane region" description="Helical" evidence="1">
    <location>
        <begin position="32"/>
        <end position="56"/>
    </location>
</feature>
<sequence>MSFPISFQCSYVPKSLSLLGLSNIQFNNKSILIQYFLFILSLFSPLSFLEFFLIPFPKLYSNFEKTMKKQPKKAGKTVIFDSKNVRKGGSVAKLYYNSNGGMRVGGAEKSRSLLWLYKRFV</sequence>
<evidence type="ECO:0000313" key="2">
    <source>
        <dbReference type="EMBL" id="RHW30104.1"/>
    </source>
</evidence>
<gene>
    <name evidence="2" type="ORF">D1B32_18710</name>
</gene>
<keyword evidence="3" id="KW-1185">Reference proteome</keyword>
<name>A0A417YC83_9BACI</name>
<dbReference type="Proteomes" id="UP000285456">
    <property type="component" value="Unassembled WGS sequence"/>
</dbReference>
<comment type="caution">
    <text evidence="2">The sequence shown here is derived from an EMBL/GenBank/DDBJ whole genome shotgun (WGS) entry which is preliminary data.</text>
</comment>
<keyword evidence="1" id="KW-1133">Transmembrane helix</keyword>
<reference evidence="2 3" key="1">
    <citation type="journal article" date="2007" name="Int. J. Syst. Evol. Microbiol.">
        <title>Oceanobacillus profundus sp. nov., isolated from a deep-sea sediment core.</title>
        <authorList>
            <person name="Kim Y.G."/>
            <person name="Choi D.H."/>
            <person name="Hyun S."/>
            <person name="Cho B.C."/>
        </authorList>
    </citation>
    <scope>NUCLEOTIDE SEQUENCE [LARGE SCALE GENOMIC DNA]</scope>
    <source>
        <strain evidence="2 3">DSM 18246</strain>
    </source>
</reference>
<evidence type="ECO:0000313" key="3">
    <source>
        <dbReference type="Proteomes" id="UP000285456"/>
    </source>
</evidence>
<protein>
    <submittedName>
        <fullName evidence="2">Uncharacterized protein</fullName>
    </submittedName>
</protein>
<keyword evidence="1" id="KW-0812">Transmembrane</keyword>
<dbReference type="EMBL" id="QWEH01000016">
    <property type="protein sequence ID" value="RHW30104.1"/>
    <property type="molecule type" value="Genomic_DNA"/>
</dbReference>
<proteinExistence type="predicted"/>
<keyword evidence="1" id="KW-0472">Membrane</keyword>
<organism evidence="2 3">
    <name type="scientific">Oceanobacillus profundus</name>
    <dbReference type="NCBI Taxonomy" id="372463"/>
    <lineage>
        <taxon>Bacteria</taxon>
        <taxon>Bacillati</taxon>
        <taxon>Bacillota</taxon>
        <taxon>Bacilli</taxon>
        <taxon>Bacillales</taxon>
        <taxon>Bacillaceae</taxon>
        <taxon>Oceanobacillus</taxon>
    </lineage>
</organism>
<accession>A0A417YC83</accession>
<evidence type="ECO:0000256" key="1">
    <source>
        <dbReference type="SAM" id="Phobius"/>
    </source>
</evidence>